<dbReference type="SUPFAM" id="SSF53383">
    <property type="entry name" value="PLP-dependent transferases"/>
    <property type="match status" value="1"/>
</dbReference>
<evidence type="ECO:0000256" key="2">
    <source>
        <dbReference type="ARBA" id="ARBA00037999"/>
    </source>
</evidence>
<proteinExistence type="inferred from homology"/>
<comment type="caution">
    <text evidence="4">The sequence shown here is derived from an EMBL/GenBank/DDBJ whole genome shotgun (WGS) entry which is preliminary data.</text>
</comment>
<evidence type="ECO:0000313" key="5">
    <source>
        <dbReference type="Proteomes" id="UP001500235"/>
    </source>
</evidence>
<dbReference type="Gene3D" id="3.40.640.10">
    <property type="entry name" value="Type I PLP-dependent aspartate aminotransferase-like (Major domain)"/>
    <property type="match status" value="1"/>
</dbReference>
<evidence type="ECO:0000256" key="1">
    <source>
        <dbReference type="ARBA" id="ARBA00022898"/>
    </source>
</evidence>
<dbReference type="PANTHER" id="PTHR30244">
    <property type="entry name" value="TRANSAMINASE"/>
    <property type="match status" value="1"/>
</dbReference>
<protein>
    <submittedName>
        <fullName evidence="4">DegT/DnrJ/EryC1/StrS family aminotransferase</fullName>
    </submittedName>
</protein>
<dbReference type="PANTHER" id="PTHR30244:SF36">
    <property type="entry name" value="3-OXO-GLUCOSE-6-PHOSPHATE:GLUTAMATE AMINOTRANSFERASE"/>
    <property type="match status" value="1"/>
</dbReference>
<keyword evidence="4" id="KW-0032">Aminotransferase</keyword>
<keyword evidence="5" id="KW-1185">Reference proteome</keyword>
<dbReference type="GO" id="GO:0008483">
    <property type="term" value="F:transaminase activity"/>
    <property type="evidence" value="ECO:0007669"/>
    <property type="project" value="UniProtKB-KW"/>
</dbReference>
<gene>
    <name evidence="4" type="ORF">GCM10022280_12400</name>
</gene>
<dbReference type="Pfam" id="PF01041">
    <property type="entry name" value="DegT_DnrJ_EryC1"/>
    <property type="match status" value="1"/>
</dbReference>
<dbReference type="Gene3D" id="3.90.1150.10">
    <property type="entry name" value="Aspartate Aminotransferase, domain 1"/>
    <property type="match status" value="1"/>
</dbReference>
<evidence type="ECO:0000256" key="3">
    <source>
        <dbReference type="RuleBase" id="RU004508"/>
    </source>
</evidence>
<organism evidence="4 5">
    <name type="scientific">Sphingomonas swuensis</name>
    <dbReference type="NCBI Taxonomy" id="977800"/>
    <lineage>
        <taxon>Bacteria</taxon>
        <taxon>Pseudomonadati</taxon>
        <taxon>Pseudomonadota</taxon>
        <taxon>Alphaproteobacteria</taxon>
        <taxon>Sphingomonadales</taxon>
        <taxon>Sphingomonadaceae</taxon>
        <taxon>Sphingomonas</taxon>
    </lineage>
</organism>
<keyword evidence="4" id="KW-0808">Transferase</keyword>
<keyword evidence="1 3" id="KW-0663">Pyridoxal phosphate</keyword>
<dbReference type="InterPro" id="IPR015421">
    <property type="entry name" value="PyrdxlP-dep_Trfase_major"/>
</dbReference>
<dbReference type="EMBL" id="BAABBQ010000001">
    <property type="protein sequence ID" value="GAA4015251.1"/>
    <property type="molecule type" value="Genomic_DNA"/>
</dbReference>
<dbReference type="Proteomes" id="UP001500235">
    <property type="component" value="Unassembled WGS sequence"/>
</dbReference>
<accession>A0ABP7SQV6</accession>
<reference evidence="5" key="1">
    <citation type="journal article" date="2019" name="Int. J. Syst. Evol. Microbiol.">
        <title>The Global Catalogue of Microorganisms (GCM) 10K type strain sequencing project: providing services to taxonomists for standard genome sequencing and annotation.</title>
        <authorList>
            <consortium name="The Broad Institute Genomics Platform"/>
            <consortium name="The Broad Institute Genome Sequencing Center for Infectious Disease"/>
            <person name="Wu L."/>
            <person name="Ma J."/>
        </authorList>
    </citation>
    <scope>NUCLEOTIDE SEQUENCE [LARGE SCALE GENOMIC DNA]</scope>
    <source>
        <strain evidence="5">JCM 17563</strain>
    </source>
</reference>
<dbReference type="InterPro" id="IPR015424">
    <property type="entry name" value="PyrdxlP-dep_Trfase"/>
</dbReference>
<dbReference type="InterPro" id="IPR015422">
    <property type="entry name" value="PyrdxlP-dep_Trfase_small"/>
</dbReference>
<comment type="similarity">
    <text evidence="2 3">Belongs to the DegT/DnrJ/EryC1 family.</text>
</comment>
<dbReference type="CDD" id="cd00616">
    <property type="entry name" value="AHBA_syn"/>
    <property type="match status" value="1"/>
</dbReference>
<sequence length="364" mass="38871">MIPFLSLKAATEELSTEIEAAVLRSVRSGQYIGGEECAVFERGFSDFTGAAHTVGTGNGLDALHLALRAMGVGPGDEVIVAANTFIATLLAVTMVGATPILVEPDERTYNLDPAMVVAAITKKTKVILPTHLYGQPADLDALQKIADEYGLQLLEDAAQAHGAEYKGIRVGARGSAACWSFYPGKNLGALGDGGAVTANAPELANAVRLLGNYGSSVRYAHEMQGFNSRLDPIQASVLSVKLAHLEEWNKRRAAIAGAYLKGLKGTGLTLPVVPEWAKPSWHLFVVLCDDRDGLQKRLLAEGVQTLIHYPTPPHLQGAYQDLGFKRGSLPITERLARHCLSLPIGPHLGPEQAAEVIEAIRRCV</sequence>
<dbReference type="RefSeq" id="WP_344706513.1">
    <property type="nucleotide sequence ID" value="NZ_BAABBQ010000001.1"/>
</dbReference>
<evidence type="ECO:0000313" key="4">
    <source>
        <dbReference type="EMBL" id="GAA4015251.1"/>
    </source>
</evidence>
<dbReference type="InterPro" id="IPR000653">
    <property type="entry name" value="DegT/StrS_aminotransferase"/>
</dbReference>
<dbReference type="PIRSF" id="PIRSF000390">
    <property type="entry name" value="PLP_StrS"/>
    <property type="match status" value="1"/>
</dbReference>
<name>A0ABP7SQV6_9SPHN</name>